<dbReference type="EMBL" id="MWSK01000006">
    <property type="protein sequence ID" value="OXS76570.1"/>
    <property type="molecule type" value="Genomic_DNA"/>
</dbReference>
<proteinExistence type="predicted"/>
<dbReference type="PANTHER" id="PTHR45453:SF2">
    <property type="entry name" value="HISTIDINE KINASE"/>
    <property type="match status" value="1"/>
</dbReference>
<evidence type="ECO:0000256" key="7">
    <source>
        <dbReference type="ARBA" id="ARBA00022741"/>
    </source>
</evidence>
<evidence type="ECO:0000313" key="17">
    <source>
        <dbReference type="Proteomes" id="UP000186385"/>
    </source>
</evidence>
<dbReference type="GO" id="GO:0016036">
    <property type="term" value="P:cellular response to phosphate starvation"/>
    <property type="evidence" value="ECO:0007669"/>
    <property type="project" value="TreeGrafter"/>
</dbReference>
<evidence type="ECO:0000256" key="9">
    <source>
        <dbReference type="ARBA" id="ARBA00022840"/>
    </source>
</evidence>
<evidence type="ECO:0000256" key="11">
    <source>
        <dbReference type="ARBA" id="ARBA00023012"/>
    </source>
</evidence>
<feature type="domain" description="Histidine kinase" evidence="14">
    <location>
        <begin position="121"/>
        <end position="328"/>
    </location>
</feature>
<dbReference type="InterPro" id="IPR005467">
    <property type="entry name" value="His_kinase_dom"/>
</dbReference>
<organism evidence="16 17">
    <name type="scientific">Domibacillus enclensis</name>
    <dbReference type="NCBI Taxonomy" id="1017273"/>
    <lineage>
        <taxon>Bacteria</taxon>
        <taxon>Bacillati</taxon>
        <taxon>Bacillota</taxon>
        <taxon>Bacilli</taxon>
        <taxon>Bacillales</taxon>
        <taxon>Bacillaceae</taxon>
        <taxon>Domibacillus</taxon>
    </lineage>
</organism>
<evidence type="ECO:0000256" key="6">
    <source>
        <dbReference type="ARBA" id="ARBA00022692"/>
    </source>
</evidence>
<evidence type="ECO:0000313" key="18">
    <source>
        <dbReference type="Proteomes" id="UP000215545"/>
    </source>
</evidence>
<dbReference type="EMBL" id="FTLX01000006">
    <property type="protein sequence ID" value="SIR21051.1"/>
    <property type="molecule type" value="Genomic_DNA"/>
</dbReference>
<dbReference type="GO" id="GO:0005524">
    <property type="term" value="F:ATP binding"/>
    <property type="evidence" value="ECO:0007669"/>
    <property type="project" value="UniProtKB-KW"/>
</dbReference>
<dbReference type="STRING" id="1017273.SAMN05443094_10673"/>
<evidence type="ECO:0000313" key="15">
    <source>
        <dbReference type="EMBL" id="OXS76570.1"/>
    </source>
</evidence>
<keyword evidence="11" id="KW-0902">Two-component regulatory system</keyword>
<keyword evidence="5" id="KW-0808">Transferase</keyword>
<keyword evidence="12 13" id="KW-0472">Membrane</keyword>
<evidence type="ECO:0000256" key="2">
    <source>
        <dbReference type="ARBA" id="ARBA00004651"/>
    </source>
</evidence>
<evidence type="ECO:0000256" key="8">
    <source>
        <dbReference type="ARBA" id="ARBA00022777"/>
    </source>
</evidence>
<keyword evidence="18" id="KW-1185">Reference proteome</keyword>
<comment type="catalytic activity">
    <reaction evidence="1">
        <text>ATP + protein L-histidine = ADP + protein N-phospho-L-histidine.</text>
        <dbReference type="EC" id="2.7.13.3"/>
    </reaction>
</comment>
<dbReference type="Proteomes" id="UP000215545">
    <property type="component" value="Unassembled WGS sequence"/>
</dbReference>
<evidence type="ECO:0000256" key="5">
    <source>
        <dbReference type="ARBA" id="ARBA00022679"/>
    </source>
</evidence>
<keyword evidence="10 13" id="KW-1133">Transmembrane helix</keyword>
<keyword evidence="8 16" id="KW-0418">Kinase</keyword>
<accession>A0A1N6Z2T8</accession>
<protein>
    <recommendedName>
        <fullName evidence="3">histidine kinase</fullName>
        <ecNumber evidence="3">2.7.13.3</ecNumber>
    </recommendedName>
</protein>
<dbReference type="InterPro" id="IPR003661">
    <property type="entry name" value="HisK_dim/P_dom"/>
</dbReference>
<keyword evidence="7" id="KW-0547">Nucleotide-binding</keyword>
<feature type="transmembrane region" description="Helical" evidence="13">
    <location>
        <begin position="35"/>
        <end position="55"/>
    </location>
</feature>
<dbReference type="GO" id="GO:0005886">
    <property type="term" value="C:plasma membrane"/>
    <property type="evidence" value="ECO:0007669"/>
    <property type="project" value="UniProtKB-SubCell"/>
</dbReference>
<evidence type="ECO:0000313" key="16">
    <source>
        <dbReference type="EMBL" id="SIR21051.1"/>
    </source>
</evidence>
<dbReference type="RefSeq" id="WP_045851202.1">
    <property type="nucleotide sequence ID" value="NZ_FTLX01000006.1"/>
</dbReference>
<evidence type="ECO:0000256" key="12">
    <source>
        <dbReference type="ARBA" id="ARBA00023136"/>
    </source>
</evidence>
<feature type="transmembrane region" description="Helical" evidence="13">
    <location>
        <begin position="12"/>
        <end position="29"/>
    </location>
</feature>
<dbReference type="PROSITE" id="PS50109">
    <property type="entry name" value="HIS_KIN"/>
    <property type="match status" value="1"/>
</dbReference>
<keyword evidence="6 13" id="KW-0812">Transmembrane</keyword>
<dbReference type="SUPFAM" id="SSF55874">
    <property type="entry name" value="ATPase domain of HSP90 chaperone/DNA topoisomerase II/histidine kinase"/>
    <property type="match status" value="1"/>
</dbReference>
<dbReference type="PANTHER" id="PTHR45453">
    <property type="entry name" value="PHOSPHATE REGULON SENSOR PROTEIN PHOR"/>
    <property type="match status" value="1"/>
</dbReference>
<dbReference type="SMART" id="SM00387">
    <property type="entry name" value="HATPase_c"/>
    <property type="match status" value="1"/>
</dbReference>
<reference evidence="18" key="2">
    <citation type="submission" date="2017-03" db="EMBL/GenBank/DDBJ databases">
        <title>Bacillus sp. V-88(T) DSM27956, whole genome shotgun sequencing project.</title>
        <authorList>
            <person name="Dastager S.G."/>
            <person name="Neurgaonkar P.S."/>
            <person name="Dharne M.S."/>
        </authorList>
    </citation>
    <scope>NUCLEOTIDE SEQUENCE [LARGE SCALE GENOMIC DNA]</scope>
    <source>
        <strain evidence="18">DSM 25145</strain>
    </source>
</reference>
<dbReference type="InterPro" id="IPR050351">
    <property type="entry name" value="BphY/WalK/GraS-like"/>
</dbReference>
<dbReference type="InterPro" id="IPR003594">
    <property type="entry name" value="HATPase_dom"/>
</dbReference>
<dbReference type="OrthoDB" id="9780487at2"/>
<keyword evidence="4" id="KW-1003">Cell membrane</keyword>
<evidence type="ECO:0000256" key="1">
    <source>
        <dbReference type="ARBA" id="ARBA00000085"/>
    </source>
</evidence>
<sequence>MIKAFVKERLPWIGLFLVQQLLILFIAFIDPTVPFSSVLYISALSALLFLLFFAVRCRKETAFYKQLQALDDSLDAPSLPRPETPFEHIAAAHVESQTARYRQKLTENQLALEQEKDDLLSWVHEVKTPMTAMHLMLDRLEDEKAKEQLTFEWLRIHLLLDQQLHRKRLPFIENDLYIEQAALEPIVFGEIRSLQSWCFQKGIGFDVDLHALHVLSDTKWLSFILRQLLTNAVKYSETGEIVIRSVEQDGRVLLQVTDFGRGISAQDLPRIFEKGFTSTDSVHHQQNGATGMGLYLAAKAASTLLIQIKAESVFKERTTFTLTFPKQNELGRLTGM</sequence>
<dbReference type="InterPro" id="IPR036890">
    <property type="entry name" value="HATPase_C_sf"/>
</dbReference>
<evidence type="ECO:0000256" key="10">
    <source>
        <dbReference type="ARBA" id="ARBA00022989"/>
    </source>
</evidence>
<keyword evidence="9 15" id="KW-0067">ATP-binding</keyword>
<dbReference type="GO" id="GO:0000155">
    <property type="term" value="F:phosphorelay sensor kinase activity"/>
    <property type="evidence" value="ECO:0007669"/>
    <property type="project" value="InterPro"/>
</dbReference>
<evidence type="ECO:0000256" key="3">
    <source>
        <dbReference type="ARBA" id="ARBA00012438"/>
    </source>
</evidence>
<name>A0A1N6Z2T8_9BACI</name>
<reference evidence="16 17" key="1">
    <citation type="submission" date="2017-01" db="EMBL/GenBank/DDBJ databases">
        <authorList>
            <person name="Mah S.A."/>
            <person name="Swanson W.J."/>
            <person name="Moy G.W."/>
            <person name="Vacquier V.D."/>
        </authorList>
    </citation>
    <scope>NUCLEOTIDE SEQUENCE [LARGE SCALE GENOMIC DNA]</scope>
    <source>
        <strain evidence="16 17">NIO-1016</strain>
    </source>
</reference>
<comment type="subcellular location">
    <subcellularLocation>
        <location evidence="2">Cell membrane</location>
        <topology evidence="2">Multi-pass membrane protein</topology>
    </subcellularLocation>
</comment>
<dbReference type="CDD" id="cd00082">
    <property type="entry name" value="HisKA"/>
    <property type="match status" value="1"/>
</dbReference>
<reference evidence="15" key="3">
    <citation type="submission" date="2017-03" db="EMBL/GenBank/DDBJ databases">
        <authorList>
            <person name="Dastager S.G."/>
            <person name="Neurgaonkar P.S."/>
            <person name="Dharne M.S."/>
        </authorList>
    </citation>
    <scope>NUCLEOTIDE SEQUENCE</scope>
    <source>
        <strain evidence="15">DSM 25145</strain>
    </source>
</reference>
<dbReference type="Proteomes" id="UP000186385">
    <property type="component" value="Unassembled WGS sequence"/>
</dbReference>
<evidence type="ECO:0000259" key="14">
    <source>
        <dbReference type="PROSITE" id="PS50109"/>
    </source>
</evidence>
<dbReference type="Gene3D" id="3.30.565.10">
    <property type="entry name" value="Histidine kinase-like ATPase, C-terminal domain"/>
    <property type="match status" value="1"/>
</dbReference>
<dbReference type="GO" id="GO:0004721">
    <property type="term" value="F:phosphoprotein phosphatase activity"/>
    <property type="evidence" value="ECO:0007669"/>
    <property type="project" value="TreeGrafter"/>
</dbReference>
<evidence type="ECO:0000256" key="13">
    <source>
        <dbReference type="SAM" id="Phobius"/>
    </source>
</evidence>
<evidence type="ECO:0000256" key="4">
    <source>
        <dbReference type="ARBA" id="ARBA00022475"/>
    </source>
</evidence>
<dbReference type="EC" id="2.7.13.3" evidence="3"/>
<dbReference type="AlphaFoldDB" id="A0A1N6Z2T8"/>
<gene>
    <name evidence="15" type="ORF">B1B05_12900</name>
    <name evidence="16" type="ORF">SAMN05443094_10673</name>
</gene>
<dbReference type="Pfam" id="PF02518">
    <property type="entry name" value="HATPase_c"/>
    <property type="match status" value="1"/>
</dbReference>